<sequence length="733" mass="78864">MNAVQIPLFDGTTQPPPDPSHVSPLKIFEIIRRRWLLVLLVTLGITIPAAAGILTLSPYYDASSALMIGTRQAQFRDLQATQTSLDVDAVAINTEVGVLKSQAVATAVAERLNLVNDPYYRAKMEKVPLKAKLVERFKKIIGQFEPPKPLTATEKLQLVRDLLVQNITILNDGRSYIITISARTGRPDLSANIANAFADVYLDFKRHMKIAATWRANGLLDEQIVPLRERLRKAEQAVENFREKNGLIAAEIDHSGSPNAQGGVTVADQQLVETNRALIVAQTDLGAQRARSSQMRSGAGSSTDVLSSPIIHQLEAQAAALNARVASLSTTAGDANPELMAARAAAAHVRGQIAQATSQITTSTDKDLRSAESRVADLSAQVEHLQAHVAKENDANVMLKQLESEAGAARAVYQDYLARYAQTSTEATLQEPEAELISRAEQPLGVSGPPKSQFIVVALLFSALAGVGLAIVRDRLQQGIRQADEIDAIPGLFTLGVLPSFSGSFVDLYRPTARPSVYVETVEAVRTILSFGRNRFRAKTVVITSAGPEEGKTTLALSLAGNTGRAGKKALILDCDTRGPSALDVVRNAGKRTTERSLLTRLDKHELTRDVLPGVDVMTLADWKTPSDQMIPPSVVKLVLTELSPHYDMIILDTPPLLAFPDAAVLSHETDGVVLVAKWGVTTTESLKGAVRQLATYDARTLGGILTQVPIGTAGGVTGAPLQVYRHYGLLAS</sequence>
<evidence type="ECO:0000256" key="9">
    <source>
        <dbReference type="ARBA" id="ARBA00022741"/>
    </source>
</evidence>
<dbReference type="InterPro" id="IPR027417">
    <property type="entry name" value="P-loop_NTPase"/>
</dbReference>
<evidence type="ECO:0000313" key="21">
    <source>
        <dbReference type="Proteomes" id="UP000631653"/>
    </source>
</evidence>
<dbReference type="Gene3D" id="3.40.50.300">
    <property type="entry name" value="P-loop containing nucleotide triphosphate hydrolases"/>
    <property type="match status" value="1"/>
</dbReference>
<evidence type="ECO:0000256" key="16">
    <source>
        <dbReference type="SAM" id="Coils"/>
    </source>
</evidence>
<dbReference type="Proteomes" id="UP000631653">
    <property type="component" value="Unassembled WGS sequence"/>
</dbReference>
<dbReference type="Pfam" id="PF02706">
    <property type="entry name" value="Wzz"/>
    <property type="match status" value="1"/>
</dbReference>
<feature type="domain" description="Polysaccharide chain length determinant N-terminal" evidence="18">
    <location>
        <begin position="26"/>
        <end position="110"/>
    </location>
</feature>
<reference evidence="20 21" key="1">
    <citation type="journal article" date="2020" name="Int. J. Syst. Evol. Microbiol.">
        <title>Novel acetic acid bacteria from cider fermentations: Acetobacter conturbans sp. nov. and Acetobacter fallax sp. nov.</title>
        <authorList>
            <person name="Sombolestani A.S."/>
            <person name="Cleenwerck I."/>
            <person name="Cnockaert M."/>
            <person name="Borremans W."/>
            <person name="Wieme A.D."/>
            <person name="De Vuyst L."/>
            <person name="Vandamme P."/>
        </authorList>
    </citation>
    <scope>NUCLEOTIDE SEQUENCE [LARGE SCALE GENOMIC DNA]</scope>
    <source>
        <strain evidence="20 21">LMG 1627</strain>
    </source>
</reference>
<evidence type="ECO:0000256" key="11">
    <source>
        <dbReference type="ARBA" id="ARBA00022840"/>
    </source>
</evidence>
<evidence type="ECO:0000256" key="14">
    <source>
        <dbReference type="ARBA" id="ARBA00023137"/>
    </source>
</evidence>
<dbReference type="InterPro" id="IPR025669">
    <property type="entry name" value="AAA_dom"/>
</dbReference>
<keyword evidence="7" id="KW-0808">Transferase</keyword>
<keyword evidence="12 17" id="KW-1133">Transmembrane helix</keyword>
<evidence type="ECO:0000256" key="3">
    <source>
        <dbReference type="ARBA" id="ARBA00008883"/>
    </source>
</evidence>
<comment type="subcellular location">
    <subcellularLocation>
        <location evidence="1">Cell inner membrane</location>
        <topology evidence="1">Multi-pass membrane protein</topology>
    </subcellularLocation>
</comment>
<dbReference type="InterPro" id="IPR050445">
    <property type="entry name" value="Bact_polysacc_biosynth/exp"/>
</dbReference>
<keyword evidence="16" id="KW-0175">Coiled coil</keyword>
<feature type="coiled-coil region" evidence="16">
    <location>
        <begin position="368"/>
        <end position="419"/>
    </location>
</feature>
<keyword evidence="5" id="KW-1003">Cell membrane</keyword>
<feature type="transmembrane region" description="Helical" evidence="17">
    <location>
        <begin position="35"/>
        <end position="60"/>
    </location>
</feature>
<evidence type="ECO:0000256" key="12">
    <source>
        <dbReference type="ARBA" id="ARBA00022989"/>
    </source>
</evidence>
<evidence type="ECO:0000256" key="17">
    <source>
        <dbReference type="SAM" id="Phobius"/>
    </source>
</evidence>
<dbReference type="SUPFAM" id="SSF52540">
    <property type="entry name" value="P-loop containing nucleoside triphosphate hydrolases"/>
    <property type="match status" value="1"/>
</dbReference>
<name>A0ABX0JWG2_9PROT</name>
<evidence type="ECO:0000313" key="20">
    <source>
        <dbReference type="EMBL" id="NHN87581.1"/>
    </source>
</evidence>
<comment type="similarity">
    <text evidence="3">Belongs to the etk/wzc family.</text>
</comment>
<keyword evidence="13 17" id="KW-0472">Membrane</keyword>
<keyword evidence="11" id="KW-0067">ATP-binding</keyword>
<evidence type="ECO:0000256" key="2">
    <source>
        <dbReference type="ARBA" id="ARBA00007316"/>
    </source>
</evidence>
<dbReference type="InterPro" id="IPR003856">
    <property type="entry name" value="LPS_length_determ_N"/>
</dbReference>
<keyword evidence="10" id="KW-0418">Kinase</keyword>
<keyword evidence="8 17" id="KW-0812">Transmembrane</keyword>
<evidence type="ECO:0000256" key="7">
    <source>
        <dbReference type="ARBA" id="ARBA00022679"/>
    </source>
</evidence>
<evidence type="ECO:0000256" key="8">
    <source>
        <dbReference type="ARBA" id="ARBA00022692"/>
    </source>
</evidence>
<keyword evidence="21" id="KW-1185">Reference proteome</keyword>
<accession>A0ABX0JWG2</accession>
<evidence type="ECO:0000256" key="6">
    <source>
        <dbReference type="ARBA" id="ARBA00022519"/>
    </source>
</evidence>
<evidence type="ECO:0000256" key="15">
    <source>
        <dbReference type="ARBA" id="ARBA00051245"/>
    </source>
</evidence>
<comment type="catalytic activity">
    <reaction evidence="15">
        <text>L-tyrosyl-[protein] + ATP = O-phospho-L-tyrosyl-[protein] + ADP + H(+)</text>
        <dbReference type="Rhea" id="RHEA:10596"/>
        <dbReference type="Rhea" id="RHEA-COMP:10136"/>
        <dbReference type="Rhea" id="RHEA-COMP:20101"/>
        <dbReference type="ChEBI" id="CHEBI:15378"/>
        <dbReference type="ChEBI" id="CHEBI:30616"/>
        <dbReference type="ChEBI" id="CHEBI:46858"/>
        <dbReference type="ChEBI" id="CHEBI:61978"/>
        <dbReference type="ChEBI" id="CHEBI:456216"/>
        <dbReference type="EC" id="2.7.10.2"/>
    </reaction>
</comment>
<keyword evidence="9" id="KW-0547">Nucleotide-binding</keyword>
<dbReference type="Pfam" id="PF13614">
    <property type="entry name" value="AAA_31"/>
    <property type="match status" value="1"/>
</dbReference>
<evidence type="ECO:0000259" key="18">
    <source>
        <dbReference type="Pfam" id="PF02706"/>
    </source>
</evidence>
<feature type="domain" description="AAA" evidence="19">
    <location>
        <begin position="551"/>
        <end position="667"/>
    </location>
</feature>
<dbReference type="CDD" id="cd05387">
    <property type="entry name" value="BY-kinase"/>
    <property type="match status" value="1"/>
</dbReference>
<evidence type="ECO:0000256" key="13">
    <source>
        <dbReference type="ARBA" id="ARBA00023136"/>
    </source>
</evidence>
<dbReference type="RefSeq" id="WP_173568869.1">
    <property type="nucleotide sequence ID" value="NZ_WOSY01000002.1"/>
</dbReference>
<dbReference type="EC" id="2.7.10.2" evidence="4"/>
<dbReference type="PANTHER" id="PTHR32309">
    <property type="entry name" value="TYROSINE-PROTEIN KINASE"/>
    <property type="match status" value="1"/>
</dbReference>
<comment type="caution">
    <text evidence="20">The sequence shown here is derived from an EMBL/GenBank/DDBJ whole genome shotgun (WGS) entry which is preliminary data.</text>
</comment>
<dbReference type="PANTHER" id="PTHR32309:SF13">
    <property type="entry name" value="FERRIC ENTEROBACTIN TRANSPORT PROTEIN FEPE"/>
    <property type="match status" value="1"/>
</dbReference>
<organism evidence="20 21">
    <name type="scientific">Acetobacter conturbans</name>
    <dbReference type="NCBI Taxonomy" id="1737472"/>
    <lineage>
        <taxon>Bacteria</taxon>
        <taxon>Pseudomonadati</taxon>
        <taxon>Pseudomonadota</taxon>
        <taxon>Alphaproteobacteria</taxon>
        <taxon>Acetobacterales</taxon>
        <taxon>Acetobacteraceae</taxon>
        <taxon>Acetobacter</taxon>
    </lineage>
</organism>
<keyword evidence="6" id="KW-0997">Cell inner membrane</keyword>
<keyword evidence="14" id="KW-0829">Tyrosine-protein kinase</keyword>
<evidence type="ECO:0000259" key="19">
    <source>
        <dbReference type="Pfam" id="PF13614"/>
    </source>
</evidence>
<evidence type="ECO:0000256" key="4">
    <source>
        <dbReference type="ARBA" id="ARBA00011903"/>
    </source>
</evidence>
<protein>
    <recommendedName>
        <fullName evidence="4">non-specific protein-tyrosine kinase</fullName>
        <ecNumber evidence="4">2.7.10.2</ecNumber>
    </recommendedName>
</protein>
<gene>
    <name evidence="20" type="ORF">GOB81_02900</name>
</gene>
<evidence type="ECO:0000256" key="10">
    <source>
        <dbReference type="ARBA" id="ARBA00022777"/>
    </source>
</evidence>
<proteinExistence type="inferred from homology"/>
<evidence type="ECO:0000256" key="5">
    <source>
        <dbReference type="ARBA" id="ARBA00022475"/>
    </source>
</evidence>
<comment type="similarity">
    <text evidence="2">Belongs to the CpsD/CapB family.</text>
</comment>
<dbReference type="InterPro" id="IPR005702">
    <property type="entry name" value="Wzc-like_C"/>
</dbReference>
<evidence type="ECO:0000256" key="1">
    <source>
        <dbReference type="ARBA" id="ARBA00004429"/>
    </source>
</evidence>
<dbReference type="EMBL" id="WOSY01000002">
    <property type="protein sequence ID" value="NHN87581.1"/>
    <property type="molecule type" value="Genomic_DNA"/>
</dbReference>